<protein>
    <recommendedName>
        <fullName evidence="2">EF-hand domain-containing protein</fullName>
    </recommendedName>
</protein>
<dbReference type="EMBL" id="CM009308">
    <property type="protein sequence ID" value="PNS90118.1"/>
    <property type="molecule type" value="Genomic_DNA"/>
</dbReference>
<dbReference type="KEGG" id="pop:18108214"/>
<dbReference type="Gramene" id="Potri.019G029100.1.v4.1">
    <property type="protein sequence ID" value="Potri.019G029100.1.v4.1"/>
    <property type="gene ID" value="Potri.019G029100.v4.1"/>
</dbReference>
<accession>U5FHP5</accession>
<dbReference type="AlphaFoldDB" id="U5FHP5"/>
<dbReference type="Proteomes" id="UP000006729">
    <property type="component" value="Chromosome 19"/>
</dbReference>
<dbReference type="GO" id="GO:0009966">
    <property type="term" value="P:regulation of signal transduction"/>
    <property type="evidence" value="ECO:0000318"/>
    <property type="project" value="GO_Central"/>
</dbReference>
<evidence type="ECO:0000313" key="3">
    <source>
        <dbReference type="EMBL" id="PNS90118.1"/>
    </source>
</evidence>
<dbReference type="PROSITE" id="PS00018">
    <property type="entry name" value="EF_HAND_1"/>
    <property type="match status" value="1"/>
</dbReference>
<reference evidence="3 4" key="1">
    <citation type="journal article" date="2006" name="Science">
        <title>The genome of black cottonwood, Populus trichocarpa (Torr. &amp; Gray).</title>
        <authorList>
            <person name="Tuskan G.A."/>
            <person name="Difazio S."/>
            <person name="Jansson S."/>
            <person name="Bohlmann J."/>
            <person name="Grigoriev I."/>
            <person name="Hellsten U."/>
            <person name="Putnam N."/>
            <person name="Ralph S."/>
            <person name="Rombauts S."/>
            <person name="Salamov A."/>
            <person name="Schein J."/>
            <person name="Sterck L."/>
            <person name="Aerts A."/>
            <person name="Bhalerao R.R."/>
            <person name="Bhalerao R.P."/>
            <person name="Blaudez D."/>
            <person name="Boerjan W."/>
            <person name="Brun A."/>
            <person name="Brunner A."/>
            <person name="Busov V."/>
            <person name="Campbell M."/>
            <person name="Carlson J."/>
            <person name="Chalot M."/>
            <person name="Chapman J."/>
            <person name="Chen G.L."/>
            <person name="Cooper D."/>
            <person name="Coutinho P.M."/>
            <person name="Couturier J."/>
            <person name="Covert S."/>
            <person name="Cronk Q."/>
            <person name="Cunningham R."/>
            <person name="Davis J."/>
            <person name="Degroeve S."/>
            <person name="Dejardin A."/>
            <person name="Depamphilis C."/>
            <person name="Detter J."/>
            <person name="Dirks B."/>
            <person name="Dubchak I."/>
            <person name="Duplessis S."/>
            <person name="Ehlting J."/>
            <person name="Ellis B."/>
            <person name="Gendler K."/>
            <person name="Goodstein D."/>
            <person name="Gribskov M."/>
            <person name="Grimwood J."/>
            <person name="Groover A."/>
            <person name="Gunter L."/>
            <person name="Hamberger B."/>
            <person name="Heinze B."/>
            <person name="Helariutta Y."/>
            <person name="Henrissat B."/>
            <person name="Holligan D."/>
            <person name="Holt R."/>
            <person name="Huang W."/>
            <person name="Islam-Faridi N."/>
            <person name="Jones S."/>
            <person name="Jones-Rhoades M."/>
            <person name="Jorgensen R."/>
            <person name="Joshi C."/>
            <person name="Kangasjarvi J."/>
            <person name="Karlsson J."/>
            <person name="Kelleher C."/>
            <person name="Kirkpatrick R."/>
            <person name="Kirst M."/>
            <person name="Kohler A."/>
            <person name="Kalluri U."/>
            <person name="Larimer F."/>
            <person name="Leebens-Mack J."/>
            <person name="Leple J.C."/>
            <person name="Locascio P."/>
            <person name="Lou Y."/>
            <person name="Lucas S."/>
            <person name="Martin F."/>
            <person name="Montanini B."/>
            <person name="Napoli C."/>
            <person name="Nelson D.R."/>
            <person name="Nelson C."/>
            <person name="Nieminen K."/>
            <person name="Nilsson O."/>
            <person name="Pereda V."/>
            <person name="Peter G."/>
            <person name="Philippe R."/>
            <person name="Pilate G."/>
            <person name="Poliakov A."/>
            <person name="Razumovskaya J."/>
            <person name="Richardson P."/>
            <person name="Rinaldi C."/>
            <person name="Ritland K."/>
            <person name="Rouze P."/>
            <person name="Ryaboy D."/>
            <person name="Schmutz J."/>
            <person name="Schrader J."/>
            <person name="Segerman B."/>
            <person name="Shin H."/>
            <person name="Siddiqui A."/>
            <person name="Sterky F."/>
            <person name="Terry A."/>
            <person name="Tsai C.J."/>
            <person name="Uberbacher E."/>
            <person name="Unneberg P."/>
            <person name="Vahala J."/>
            <person name="Wall K."/>
            <person name="Wessler S."/>
            <person name="Yang G."/>
            <person name="Yin T."/>
            <person name="Douglas C."/>
            <person name="Marra M."/>
            <person name="Sandberg G."/>
            <person name="Van de Peer Y."/>
            <person name="Rokhsar D."/>
        </authorList>
    </citation>
    <scope>NUCLEOTIDE SEQUENCE [LARGE SCALE GENOMIC DNA]</scope>
    <source>
        <strain evidence="4">cv. Nisqually</strain>
    </source>
</reference>
<dbReference type="OrthoDB" id="8785703at2759"/>
<dbReference type="eggNOG" id="ENOG502S40Q">
    <property type="taxonomic scope" value="Eukaryota"/>
</dbReference>
<dbReference type="SMART" id="SM00054">
    <property type="entry name" value="EFh"/>
    <property type="match status" value="2"/>
</dbReference>
<evidence type="ECO:0000259" key="2">
    <source>
        <dbReference type="PROSITE" id="PS50222"/>
    </source>
</evidence>
<dbReference type="Pfam" id="PF13202">
    <property type="entry name" value="EF-hand_5"/>
    <property type="match status" value="2"/>
</dbReference>
<dbReference type="STRING" id="3694.U5FHP5"/>
<evidence type="ECO:0000313" key="4">
    <source>
        <dbReference type="Proteomes" id="UP000006729"/>
    </source>
</evidence>
<dbReference type="SMR" id="U5FHP5"/>
<feature type="domain" description="EF-hand" evidence="2">
    <location>
        <begin position="26"/>
        <end position="61"/>
    </location>
</feature>
<dbReference type="HOGENOM" id="CLU_111775_0_0_1"/>
<gene>
    <name evidence="3" type="ORF">POPTR_019G029100</name>
</gene>
<proteinExistence type="predicted"/>
<dbReference type="OMA" id="FDICANC"/>
<dbReference type="GO" id="GO:0005509">
    <property type="term" value="F:calcium ion binding"/>
    <property type="evidence" value="ECO:0007669"/>
    <property type="project" value="InterPro"/>
</dbReference>
<keyword evidence="1" id="KW-0106">Calcium</keyword>
<dbReference type="PROSITE" id="PS50222">
    <property type="entry name" value="EF_HAND_2"/>
    <property type="match status" value="2"/>
</dbReference>
<feature type="domain" description="EF-hand" evidence="2">
    <location>
        <begin position="66"/>
        <end position="95"/>
    </location>
</feature>
<dbReference type="InterPro" id="IPR002048">
    <property type="entry name" value="EF_hand_dom"/>
</dbReference>
<keyword evidence="4" id="KW-1185">Reference proteome</keyword>
<dbReference type="Gene3D" id="1.10.238.10">
    <property type="entry name" value="EF-hand"/>
    <property type="match status" value="1"/>
</dbReference>
<name>U5FHP5_POPTR</name>
<dbReference type="SUPFAM" id="SSF47473">
    <property type="entry name" value="EF-hand"/>
    <property type="match status" value="1"/>
</dbReference>
<organism evidence="3 4">
    <name type="scientific">Populus trichocarpa</name>
    <name type="common">Western balsam poplar</name>
    <name type="synonym">Populus balsamifera subsp. trichocarpa</name>
    <dbReference type="NCBI Taxonomy" id="3694"/>
    <lineage>
        <taxon>Eukaryota</taxon>
        <taxon>Viridiplantae</taxon>
        <taxon>Streptophyta</taxon>
        <taxon>Embryophyta</taxon>
        <taxon>Tracheophyta</taxon>
        <taxon>Spermatophyta</taxon>
        <taxon>Magnoliopsida</taxon>
        <taxon>eudicotyledons</taxon>
        <taxon>Gunneridae</taxon>
        <taxon>Pentapetalae</taxon>
        <taxon>rosids</taxon>
        <taxon>fabids</taxon>
        <taxon>Malpighiales</taxon>
        <taxon>Salicaceae</taxon>
        <taxon>Saliceae</taxon>
        <taxon>Populus</taxon>
    </lineage>
</organism>
<dbReference type="CDD" id="cd00051">
    <property type="entry name" value="EFh"/>
    <property type="match status" value="1"/>
</dbReference>
<dbReference type="InterPro" id="IPR018247">
    <property type="entry name" value="EF_Hand_1_Ca_BS"/>
</dbReference>
<sequence length="182" mass="20730">MEGSRKAAMEGIRRAARAYYDHLPDGERKNATKDFNDMDKNRDGKISLLEYVDYLKKKKATSFVQQSIFRALDKDDNGTLDFEEAIVLFYLMKSGRAIICKGCEKFLAGAYFSCSQCFFNVSVSTYEICCACYRGNNFTHHGDAIFCDNYTLLRQSRSAIQAAPRLTRKRDKAAQILNCSIM</sequence>
<dbReference type="InParanoid" id="U5FHP5"/>
<evidence type="ECO:0000256" key="1">
    <source>
        <dbReference type="ARBA" id="ARBA00022837"/>
    </source>
</evidence>
<dbReference type="InterPro" id="IPR011992">
    <property type="entry name" value="EF-hand-dom_pair"/>
</dbReference>